<proteinExistence type="predicted"/>
<evidence type="ECO:0000313" key="3">
    <source>
        <dbReference type="Proteomes" id="UP001597369"/>
    </source>
</evidence>
<organism evidence="2 3">
    <name type="scientific">Pontibacter silvestris</name>
    <dbReference type="NCBI Taxonomy" id="2305183"/>
    <lineage>
        <taxon>Bacteria</taxon>
        <taxon>Pseudomonadati</taxon>
        <taxon>Bacteroidota</taxon>
        <taxon>Cytophagia</taxon>
        <taxon>Cytophagales</taxon>
        <taxon>Hymenobacteraceae</taxon>
        <taxon>Pontibacter</taxon>
    </lineage>
</organism>
<dbReference type="Proteomes" id="UP001597369">
    <property type="component" value="Unassembled WGS sequence"/>
</dbReference>
<protein>
    <submittedName>
        <fullName evidence="2">Uncharacterized protein</fullName>
    </submittedName>
</protein>
<reference evidence="3" key="1">
    <citation type="journal article" date="2019" name="Int. J. Syst. Evol. Microbiol.">
        <title>The Global Catalogue of Microorganisms (GCM) 10K type strain sequencing project: providing services to taxonomists for standard genome sequencing and annotation.</title>
        <authorList>
            <consortium name="The Broad Institute Genomics Platform"/>
            <consortium name="The Broad Institute Genome Sequencing Center for Infectious Disease"/>
            <person name="Wu L."/>
            <person name="Ma J."/>
        </authorList>
    </citation>
    <scope>NUCLEOTIDE SEQUENCE [LARGE SCALE GENOMIC DNA]</scope>
    <source>
        <strain evidence="3">JCM 16545</strain>
    </source>
</reference>
<feature type="transmembrane region" description="Helical" evidence="1">
    <location>
        <begin position="36"/>
        <end position="56"/>
    </location>
</feature>
<keyword evidence="1" id="KW-1133">Transmembrane helix</keyword>
<keyword evidence="1" id="KW-0472">Membrane</keyword>
<evidence type="ECO:0000313" key="2">
    <source>
        <dbReference type="EMBL" id="MFD2066454.1"/>
    </source>
</evidence>
<keyword evidence="1" id="KW-0812">Transmembrane</keyword>
<comment type="caution">
    <text evidence="2">The sequence shown here is derived from an EMBL/GenBank/DDBJ whole genome shotgun (WGS) entry which is preliminary data.</text>
</comment>
<dbReference type="EMBL" id="JBHUHV010000019">
    <property type="protein sequence ID" value="MFD2066454.1"/>
    <property type="molecule type" value="Genomic_DNA"/>
</dbReference>
<dbReference type="RefSeq" id="WP_229960216.1">
    <property type="nucleotide sequence ID" value="NZ_JAJJWI010000007.1"/>
</dbReference>
<keyword evidence="3" id="KW-1185">Reference proteome</keyword>
<gene>
    <name evidence="2" type="ORF">ACFSKU_06115</name>
</gene>
<name>A0ABW4WUM6_9BACT</name>
<sequence>MKKSYCLSMTFNNIMFDGRNKAYGAYLLRKNYSEHIIKAFMIATALFSGALVCPLIETMVRDEPIKYEKPVYDILKPIDIPLPPVLEKVAPKAIQVILKQQKKKSIQKLMLIQRLYKTTLE</sequence>
<evidence type="ECO:0000256" key="1">
    <source>
        <dbReference type="SAM" id="Phobius"/>
    </source>
</evidence>
<accession>A0ABW4WUM6</accession>